<name>A0A4Y2MRH1_ARAVE</name>
<dbReference type="Proteomes" id="UP000499080">
    <property type="component" value="Unassembled WGS sequence"/>
</dbReference>
<keyword evidence="2" id="KW-1185">Reference proteome</keyword>
<evidence type="ECO:0000313" key="2">
    <source>
        <dbReference type="Proteomes" id="UP000499080"/>
    </source>
</evidence>
<evidence type="ECO:0000313" key="1">
    <source>
        <dbReference type="EMBL" id="GBN29751.1"/>
    </source>
</evidence>
<reference evidence="1 2" key="1">
    <citation type="journal article" date="2019" name="Sci. Rep.">
        <title>Orb-weaving spider Araneus ventricosus genome elucidates the spidroin gene catalogue.</title>
        <authorList>
            <person name="Kono N."/>
            <person name="Nakamura H."/>
            <person name="Ohtoshi R."/>
            <person name="Moran D.A.P."/>
            <person name="Shinohara A."/>
            <person name="Yoshida Y."/>
            <person name="Fujiwara M."/>
            <person name="Mori M."/>
            <person name="Tomita M."/>
            <person name="Arakawa K."/>
        </authorList>
    </citation>
    <scope>NUCLEOTIDE SEQUENCE [LARGE SCALE GENOMIC DNA]</scope>
</reference>
<protein>
    <submittedName>
        <fullName evidence="1">Uncharacterized protein</fullName>
    </submittedName>
</protein>
<dbReference type="EMBL" id="BGPR01007816">
    <property type="protein sequence ID" value="GBN29751.1"/>
    <property type="molecule type" value="Genomic_DNA"/>
</dbReference>
<comment type="caution">
    <text evidence="1">The sequence shown here is derived from an EMBL/GenBank/DDBJ whole genome shotgun (WGS) entry which is preliminary data.</text>
</comment>
<gene>
    <name evidence="1" type="ORF">AVEN_34501_1</name>
</gene>
<dbReference type="AlphaFoldDB" id="A0A4Y2MRH1"/>
<proteinExistence type="predicted"/>
<sequence>MALLSKRNKTWKSEGLLSYIGIFHHSPLLQLFCICNILIVEVLWKLWEVLKALGSIYHPSCAIRIHWVAGCSPATVELQHGVNSEKLLHLVEELLC</sequence>
<accession>A0A4Y2MRH1</accession>
<organism evidence="1 2">
    <name type="scientific">Araneus ventricosus</name>
    <name type="common">Orbweaver spider</name>
    <name type="synonym">Epeira ventricosa</name>
    <dbReference type="NCBI Taxonomy" id="182803"/>
    <lineage>
        <taxon>Eukaryota</taxon>
        <taxon>Metazoa</taxon>
        <taxon>Ecdysozoa</taxon>
        <taxon>Arthropoda</taxon>
        <taxon>Chelicerata</taxon>
        <taxon>Arachnida</taxon>
        <taxon>Araneae</taxon>
        <taxon>Araneomorphae</taxon>
        <taxon>Entelegynae</taxon>
        <taxon>Araneoidea</taxon>
        <taxon>Araneidae</taxon>
        <taxon>Araneus</taxon>
    </lineage>
</organism>